<evidence type="ECO:0000313" key="11">
    <source>
        <dbReference type="Proteomes" id="UP000320042"/>
    </source>
</evidence>
<dbReference type="SUPFAM" id="SSF55874">
    <property type="entry name" value="ATPase domain of HSP90 chaperone/DNA topoisomerase II/histidine kinase"/>
    <property type="match status" value="1"/>
</dbReference>
<keyword evidence="4" id="KW-0808">Transferase</keyword>
<keyword evidence="6" id="KW-0902">Two-component regulatory system</keyword>
<dbReference type="SMART" id="SM00388">
    <property type="entry name" value="HisKA"/>
    <property type="match status" value="1"/>
</dbReference>
<gene>
    <name evidence="10" type="ORF">FPZ43_00185</name>
</gene>
<dbReference type="InterPro" id="IPR003661">
    <property type="entry name" value="HisK_dim/P_dom"/>
</dbReference>
<keyword evidence="7" id="KW-0812">Transmembrane</keyword>
<name>A0A563UHZ5_9SPHI</name>
<comment type="caution">
    <text evidence="10">The sequence shown here is derived from an EMBL/GenBank/DDBJ whole genome shotgun (WGS) entry which is preliminary data.</text>
</comment>
<dbReference type="FunFam" id="3.30.565.10:FF:000006">
    <property type="entry name" value="Sensor histidine kinase WalK"/>
    <property type="match status" value="1"/>
</dbReference>
<feature type="domain" description="Histidine kinase" evidence="8">
    <location>
        <begin position="250"/>
        <end position="467"/>
    </location>
</feature>
<feature type="transmembrane region" description="Helical" evidence="7">
    <location>
        <begin position="15"/>
        <end position="34"/>
    </location>
</feature>
<dbReference type="InterPro" id="IPR000014">
    <property type="entry name" value="PAS"/>
</dbReference>
<dbReference type="Pfam" id="PF00512">
    <property type="entry name" value="HisKA"/>
    <property type="match status" value="1"/>
</dbReference>
<feature type="domain" description="PAS" evidence="9">
    <location>
        <begin position="121"/>
        <end position="177"/>
    </location>
</feature>
<dbReference type="InterPro" id="IPR050736">
    <property type="entry name" value="Sensor_HK_Regulatory"/>
</dbReference>
<dbReference type="EMBL" id="VOEJ01000001">
    <property type="protein sequence ID" value="TWR30936.1"/>
    <property type="molecule type" value="Genomic_DNA"/>
</dbReference>
<dbReference type="AlphaFoldDB" id="A0A563UHZ5"/>
<dbReference type="InterPro" id="IPR004358">
    <property type="entry name" value="Sig_transdc_His_kin-like_C"/>
</dbReference>
<keyword evidence="11" id="KW-1185">Reference proteome</keyword>
<dbReference type="CDD" id="cd00075">
    <property type="entry name" value="HATPase"/>
    <property type="match status" value="1"/>
</dbReference>
<dbReference type="PROSITE" id="PS50112">
    <property type="entry name" value="PAS"/>
    <property type="match status" value="1"/>
</dbReference>
<dbReference type="OrthoDB" id="9813151at2"/>
<dbReference type="InterPro" id="IPR005467">
    <property type="entry name" value="His_kinase_dom"/>
</dbReference>
<dbReference type="PROSITE" id="PS50109">
    <property type="entry name" value="HIS_KIN"/>
    <property type="match status" value="1"/>
</dbReference>
<evidence type="ECO:0000259" key="9">
    <source>
        <dbReference type="PROSITE" id="PS50112"/>
    </source>
</evidence>
<evidence type="ECO:0000256" key="2">
    <source>
        <dbReference type="ARBA" id="ARBA00012438"/>
    </source>
</evidence>
<dbReference type="Gene3D" id="3.30.450.20">
    <property type="entry name" value="PAS domain"/>
    <property type="match status" value="1"/>
</dbReference>
<feature type="transmembrane region" description="Helical" evidence="7">
    <location>
        <begin position="46"/>
        <end position="79"/>
    </location>
</feature>
<dbReference type="PANTHER" id="PTHR43711">
    <property type="entry name" value="TWO-COMPONENT HISTIDINE KINASE"/>
    <property type="match status" value="1"/>
</dbReference>
<feature type="transmembrane region" description="Helical" evidence="7">
    <location>
        <begin position="91"/>
        <end position="110"/>
    </location>
</feature>
<accession>A0A563UHZ5</accession>
<dbReference type="SMART" id="SM00387">
    <property type="entry name" value="HATPase_c"/>
    <property type="match status" value="1"/>
</dbReference>
<keyword evidence="5" id="KW-0418">Kinase</keyword>
<dbReference type="SUPFAM" id="SSF55785">
    <property type="entry name" value="PYP-like sensor domain (PAS domain)"/>
    <property type="match status" value="1"/>
</dbReference>
<evidence type="ECO:0000256" key="5">
    <source>
        <dbReference type="ARBA" id="ARBA00022777"/>
    </source>
</evidence>
<sequence length="468" mass="52944">MGRRSLQMQIIQHPIAVYVLPVLLAVLATYIKLICFKQTNYSIPFLLYFLVLFASGFATGVRGITAALVAIAVCTFSWLMPVTNTVGRYTIAELVLFFSEGVALILLFWWNGRWMRKLDESEQKYRRIIDQGAEALLMCDAQCNVTQASSAALRLFVRSGQELHDFSLAELVHPEERTDFELTQLRLQNQGQGSALLQQRILCGNGEWRWTECCINNLLNDPMVRGLIIQVRDITHRVNQQRHQEDFVNMASHELKSPITAIRGFLQIAEKRWQDNKRDDQPMYLSRIKAQTEKLLILIDDMLNMTRIKAGELSYHFNPIDLAVCVKDAAVAVSASTTGRELIMDIPEGLPHVNADHERIGQVVTNLLSNAFKYSPPHAPVNLSLAKVDNTLEVTVSDHGIGIPKEKLRRVFDRFYRVDTLPKGQYEGLGLGLFIASEIIRQHKGHISVESEEGKGAVFKFSLPIIML</sequence>
<comment type="catalytic activity">
    <reaction evidence="1">
        <text>ATP + protein L-histidine = ADP + protein N-phospho-L-histidine.</text>
        <dbReference type="EC" id="2.7.13.3"/>
    </reaction>
</comment>
<evidence type="ECO:0000256" key="4">
    <source>
        <dbReference type="ARBA" id="ARBA00022679"/>
    </source>
</evidence>
<dbReference type="Gene3D" id="3.30.565.10">
    <property type="entry name" value="Histidine kinase-like ATPase, C-terminal domain"/>
    <property type="match status" value="1"/>
</dbReference>
<evidence type="ECO:0000256" key="7">
    <source>
        <dbReference type="SAM" id="Phobius"/>
    </source>
</evidence>
<keyword evidence="3" id="KW-0597">Phosphoprotein</keyword>
<evidence type="ECO:0000256" key="1">
    <source>
        <dbReference type="ARBA" id="ARBA00000085"/>
    </source>
</evidence>
<dbReference type="NCBIfam" id="TIGR00229">
    <property type="entry name" value="sensory_box"/>
    <property type="match status" value="1"/>
</dbReference>
<dbReference type="CDD" id="cd00130">
    <property type="entry name" value="PAS"/>
    <property type="match status" value="1"/>
</dbReference>
<evidence type="ECO:0000256" key="3">
    <source>
        <dbReference type="ARBA" id="ARBA00022553"/>
    </source>
</evidence>
<dbReference type="Proteomes" id="UP000320042">
    <property type="component" value="Unassembled WGS sequence"/>
</dbReference>
<organism evidence="10 11">
    <name type="scientific">Mucilaginibacter pallidiroseus</name>
    <dbReference type="NCBI Taxonomy" id="2599295"/>
    <lineage>
        <taxon>Bacteria</taxon>
        <taxon>Pseudomonadati</taxon>
        <taxon>Bacteroidota</taxon>
        <taxon>Sphingobacteriia</taxon>
        <taxon>Sphingobacteriales</taxon>
        <taxon>Sphingobacteriaceae</taxon>
        <taxon>Mucilaginibacter</taxon>
    </lineage>
</organism>
<dbReference type="SUPFAM" id="SSF47384">
    <property type="entry name" value="Homodimeric domain of signal transducing histidine kinase"/>
    <property type="match status" value="1"/>
</dbReference>
<dbReference type="InterPro" id="IPR013656">
    <property type="entry name" value="PAS_4"/>
</dbReference>
<keyword evidence="7" id="KW-1133">Transmembrane helix</keyword>
<dbReference type="CDD" id="cd00082">
    <property type="entry name" value="HisKA"/>
    <property type="match status" value="1"/>
</dbReference>
<dbReference type="InterPro" id="IPR003594">
    <property type="entry name" value="HATPase_dom"/>
</dbReference>
<dbReference type="PANTHER" id="PTHR43711:SF1">
    <property type="entry name" value="HISTIDINE KINASE 1"/>
    <property type="match status" value="1"/>
</dbReference>
<keyword evidence="7" id="KW-0472">Membrane</keyword>
<dbReference type="Pfam" id="PF08448">
    <property type="entry name" value="PAS_4"/>
    <property type="match status" value="1"/>
</dbReference>
<dbReference type="Gene3D" id="1.10.287.130">
    <property type="match status" value="1"/>
</dbReference>
<dbReference type="EC" id="2.7.13.3" evidence="2"/>
<dbReference type="InterPro" id="IPR036097">
    <property type="entry name" value="HisK_dim/P_sf"/>
</dbReference>
<evidence type="ECO:0000313" key="10">
    <source>
        <dbReference type="EMBL" id="TWR30936.1"/>
    </source>
</evidence>
<dbReference type="InterPro" id="IPR035965">
    <property type="entry name" value="PAS-like_dom_sf"/>
</dbReference>
<dbReference type="GO" id="GO:0000155">
    <property type="term" value="F:phosphorelay sensor kinase activity"/>
    <property type="evidence" value="ECO:0007669"/>
    <property type="project" value="InterPro"/>
</dbReference>
<dbReference type="PRINTS" id="PR00344">
    <property type="entry name" value="BCTRLSENSOR"/>
</dbReference>
<evidence type="ECO:0000256" key="6">
    <source>
        <dbReference type="ARBA" id="ARBA00023012"/>
    </source>
</evidence>
<evidence type="ECO:0000259" key="8">
    <source>
        <dbReference type="PROSITE" id="PS50109"/>
    </source>
</evidence>
<dbReference type="Pfam" id="PF02518">
    <property type="entry name" value="HATPase_c"/>
    <property type="match status" value="1"/>
</dbReference>
<proteinExistence type="predicted"/>
<reference evidence="10 11" key="1">
    <citation type="submission" date="2019-07" db="EMBL/GenBank/DDBJ databases">
        <authorList>
            <person name="Kim J."/>
        </authorList>
    </citation>
    <scope>NUCLEOTIDE SEQUENCE [LARGE SCALE GENOMIC DNA]</scope>
    <source>
        <strain evidence="11">dk17</strain>
    </source>
</reference>
<dbReference type="SMART" id="SM00091">
    <property type="entry name" value="PAS"/>
    <property type="match status" value="1"/>
</dbReference>
<dbReference type="InterPro" id="IPR036890">
    <property type="entry name" value="HATPase_C_sf"/>
</dbReference>
<protein>
    <recommendedName>
        <fullName evidence="2">histidine kinase</fullName>
        <ecNumber evidence="2">2.7.13.3</ecNumber>
    </recommendedName>
</protein>